<dbReference type="SMART" id="SM00530">
    <property type="entry name" value="HTH_XRE"/>
    <property type="match status" value="1"/>
</dbReference>
<feature type="domain" description="HTH cro/C1-type" evidence="2">
    <location>
        <begin position="15"/>
        <end position="69"/>
    </location>
</feature>
<dbReference type="Pfam" id="PF01381">
    <property type="entry name" value="HTH_3"/>
    <property type="match status" value="1"/>
</dbReference>
<evidence type="ECO:0000256" key="1">
    <source>
        <dbReference type="ARBA" id="ARBA00023125"/>
    </source>
</evidence>
<dbReference type="Gene3D" id="1.10.260.40">
    <property type="entry name" value="lambda repressor-like DNA-binding domains"/>
    <property type="match status" value="1"/>
</dbReference>
<dbReference type="InterPro" id="IPR010982">
    <property type="entry name" value="Lambda_DNA-bd_dom_sf"/>
</dbReference>
<dbReference type="GeneID" id="98062357"/>
<dbReference type="InterPro" id="IPR001387">
    <property type="entry name" value="Cro/C1-type_HTH"/>
</dbReference>
<dbReference type="CDD" id="cd00093">
    <property type="entry name" value="HTH_XRE"/>
    <property type="match status" value="1"/>
</dbReference>
<organism evidence="3 4">
    <name type="scientific">Monoglobus pectinilyticus</name>
    <dbReference type="NCBI Taxonomy" id="1981510"/>
    <lineage>
        <taxon>Bacteria</taxon>
        <taxon>Bacillati</taxon>
        <taxon>Bacillota</taxon>
        <taxon>Clostridia</taxon>
        <taxon>Monoglobales</taxon>
        <taxon>Monoglobaceae</taxon>
        <taxon>Monoglobus</taxon>
    </lineage>
</organism>
<evidence type="ECO:0000259" key="2">
    <source>
        <dbReference type="PROSITE" id="PS50943"/>
    </source>
</evidence>
<name>A0A2K9P1H4_9FIRM</name>
<dbReference type="KEGG" id="mpec:B9O19_00941"/>
<dbReference type="OrthoDB" id="371153at2"/>
<dbReference type="SUPFAM" id="SSF47413">
    <property type="entry name" value="lambda repressor-like DNA-binding domains"/>
    <property type="match status" value="1"/>
</dbReference>
<reference evidence="3 4" key="1">
    <citation type="submission" date="2017-04" db="EMBL/GenBank/DDBJ databases">
        <title>Monoglobus pectinilyticus 14 draft genome.</title>
        <authorList>
            <person name="Kim C."/>
            <person name="Rosendale D.I."/>
            <person name="Kelly W.J."/>
            <person name="Tannock G.W."/>
            <person name="Patchett M.L."/>
            <person name="Jordens J.Z."/>
        </authorList>
    </citation>
    <scope>NUCLEOTIDE SEQUENCE [LARGE SCALE GENOMIC DNA]</scope>
    <source>
        <strain evidence="3 4">14</strain>
    </source>
</reference>
<sequence>MRIREYDYGPIGTRLRNARTMKKCTQEYVANKLGVSSQHISEIERGLSGLSIPSLMEICRILDIDADYILFGTVTRDNHNPLNEILVKMTPEQSSHAEEIIKAYAKSFGIIS</sequence>
<dbReference type="RefSeq" id="WP_102365342.1">
    <property type="nucleotide sequence ID" value="NZ_CP020991.1"/>
</dbReference>
<evidence type="ECO:0000313" key="4">
    <source>
        <dbReference type="Proteomes" id="UP000235589"/>
    </source>
</evidence>
<keyword evidence="1" id="KW-0238">DNA-binding</keyword>
<accession>A0A2K9P1H4</accession>
<proteinExistence type="predicted"/>
<dbReference type="PANTHER" id="PTHR46558:SF11">
    <property type="entry name" value="HTH-TYPE TRANSCRIPTIONAL REGULATOR XRE"/>
    <property type="match status" value="1"/>
</dbReference>
<dbReference type="PANTHER" id="PTHR46558">
    <property type="entry name" value="TRACRIPTIONAL REGULATORY PROTEIN-RELATED-RELATED"/>
    <property type="match status" value="1"/>
</dbReference>
<protein>
    <submittedName>
        <fullName evidence="3">Helix-turn-helix domain protein</fullName>
    </submittedName>
</protein>
<dbReference type="GO" id="GO:0003677">
    <property type="term" value="F:DNA binding"/>
    <property type="evidence" value="ECO:0007669"/>
    <property type="project" value="UniProtKB-KW"/>
</dbReference>
<keyword evidence="4" id="KW-1185">Reference proteome</keyword>
<dbReference type="PROSITE" id="PS50943">
    <property type="entry name" value="HTH_CROC1"/>
    <property type="match status" value="1"/>
</dbReference>
<dbReference type="Proteomes" id="UP000235589">
    <property type="component" value="Chromosome"/>
</dbReference>
<dbReference type="EMBL" id="CP020991">
    <property type="protein sequence ID" value="AUO19112.1"/>
    <property type="molecule type" value="Genomic_DNA"/>
</dbReference>
<gene>
    <name evidence="3" type="ORF">B9O19_00941</name>
</gene>
<evidence type="ECO:0000313" key="3">
    <source>
        <dbReference type="EMBL" id="AUO19112.1"/>
    </source>
</evidence>
<dbReference type="AlphaFoldDB" id="A0A2K9P1H4"/>